<proteinExistence type="predicted"/>
<dbReference type="OrthoDB" id="14556at2"/>
<organism evidence="2 3">
    <name type="scientific">Halomonas urumqiensis</name>
    <dbReference type="NCBI Taxonomy" id="1684789"/>
    <lineage>
        <taxon>Bacteria</taxon>
        <taxon>Pseudomonadati</taxon>
        <taxon>Pseudomonadota</taxon>
        <taxon>Gammaproteobacteria</taxon>
        <taxon>Oceanospirillales</taxon>
        <taxon>Halomonadaceae</taxon>
        <taxon>Halomonas</taxon>
    </lineage>
</organism>
<dbReference type="InterPro" id="IPR002934">
    <property type="entry name" value="Polymerase_NTP_transf_dom"/>
</dbReference>
<dbReference type="Proteomes" id="UP000235547">
    <property type="component" value="Unassembled WGS sequence"/>
</dbReference>
<evidence type="ECO:0000313" key="3">
    <source>
        <dbReference type="Proteomes" id="UP000235547"/>
    </source>
</evidence>
<dbReference type="SUPFAM" id="SSF81301">
    <property type="entry name" value="Nucleotidyltransferase"/>
    <property type="match status" value="1"/>
</dbReference>
<comment type="caution">
    <text evidence="2">The sequence shown here is derived from an EMBL/GenBank/DDBJ whole genome shotgun (WGS) entry which is preliminary data.</text>
</comment>
<feature type="domain" description="Polymerase nucleotidyl transferase" evidence="1">
    <location>
        <begin position="13"/>
        <end position="94"/>
    </location>
</feature>
<accession>A0A2N7UKD2</accession>
<dbReference type="Pfam" id="PF01909">
    <property type="entry name" value="NTP_transf_2"/>
    <property type="match status" value="1"/>
</dbReference>
<gene>
    <name evidence="2" type="ORF">C1H70_07525</name>
</gene>
<dbReference type="InterPro" id="IPR043519">
    <property type="entry name" value="NT_sf"/>
</dbReference>
<keyword evidence="3" id="KW-1185">Reference proteome</keyword>
<dbReference type="EMBL" id="PNRG01000013">
    <property type="protein sequence ID" value="PMR80898.1"/>
    <property type="molecule type" value="Genomic_DNA"/>
</dbReference>
<evidence type="ECO:0000259" key="1">
    <source>
        <dbReference type="Pfam" id="PF01909"/>
    </source>
</evidence>
<dbReference type="CDD" id="cd05403">
    <property type="entry name" value="NT_KNTase_like"/>
    <property type="match status" value="1"/>
</dbReference>
<sequence length="102" mass="11306">MRLTRQQRQLILSTTRQLVGADVEVRLFGSRLDDTRRGGDLDLLLVSPASISLLARAELKQALEESLQLPVDIVTYAQHTDPTPFQAIALKQARPIDVEDAA</sequence>
<name>A0A2N7UKD2_9GAMM</name>
<protein>
    <submittedName>
        <fullName evidence="2">Nucleotidyltransferase domain-containing protein</fullName>
    </submittedName>
</protein>
<dbReference type="AlphaFoldDB" id="A0A2N7UKD2"/>
<dbReference type="Gene3D" id="3.30.460.10">
    <property type="entry name" value="Beta Polymerase, domain 2"/>
    <property type="match status" value="1"/>
</dbReference>
<evidence type="ECO:0000313" key="2">
    <source>
        <dbReference type="EMBL" id="PMR80898.1"/>
    </source>
</evidence>
<reference evidence="2 3" key="1">
    <citation type="submission" date="2018-01" db="EMBL/GenBank/DDBJ databases">
        <title>Halomonas endophytica sp. nov., isolated from storage liquid in the stems of Populus euphratica.</title>
        <authorList>
            <person name="Chen C."/>
        </authorList>
    </citation>
    <scope>NUCLEOTIDE SEQUENCE [LARGE SCALE GENOMIC DNA]</scope>
    <source>
        <strain evidence="2 3">BZ-SZ-XJ27</strain>
    </source>
</reference>
<dbReference type="RefSeq" id="WP_102587721.1">
    <property type="nucleotide sequence ID" value="NZ_BNAE01000002.1"/>
</dbReference>
<keyword evidence="2" id="KW-0808">Transferase</keyword>
<dbReference type="GO" id="GO:0016779">
    <property type="term" value="F:nucleotidyltransferase activity"/>
    <property type="evidence" value="ECO:0007669"/>
    <property type="project" value="InterPro"/>
</dbReference>